<comment type="caution">
    <text evidence="5">The sequence shown here is derived from an EMBL/GenBank/DDBJ whole genome shotgun (WGS) entry which is preliminary data.</text>
</comment>
<dbReference type="Gene3D" id="3.40.1280.10">
    <property type="match status" value="1"/>
</dbReference>
<name>A0A0J8D9Z4_CLOCY</name>
<proteinExistence type="inferred from homology"/>
<dbReference type="CDD" id="cd18095">
    <property type="entry name" value="SpoU-like_rRNA-MTase"/>
    <property type="match status" value="1"/>
</dbReference>
<dbReference type="InterPro" id="IPR029026">
    <property type="entry name" value="tRNA_m1G_MTases_N"/>
</dbReference>
<keyword evidence="6" id="KW-1185">Reference proteome</keyword>
<accession>A0A0J8D9Z4</accession>
<dbReference type="InterPro" id="IPR051259">
    <property type="entry name" value="rRNA_Methyltransferase"/>
</dbReference>
<evidence type="ECO:0000259" key="4">
    <source>
        <dbReference type="SMART" id="SM00967"/>
    </source>
</evidence>
<dbReference type="PANTHER" id="PTHR43191:SF2">
    <property type="entry name" value="RRNA METHYLTRANSFERASE 3, MITOCHONDRIAL"/>
    <property type="match status" value="1"/>
</dbReference>
<dbReference type="GO" id="GO:0032259">
    <property type="term" value="P:methylation"/>
    <property type="evidence" value="ECO:0007669"/>
    <property type="project" value="UniProtKB-KW"/>
</dbReference>
<dbReference type="GO" id="GO:0008173">
    <property type="term" value="F:RNA methyltransferase activity"/>
    <property type="evidence" value="ECO:0007669"/>
    <property type="project" value="InterPro"/>
</dbReference>
<dbReference type="PANTHER" id="PTHR43191">
    <property type="entry name" value="RRNA METHYLTRANSFERASE 3"/>
    <property type="match status" value="1"/>
</dbReference>
<dbReference type="InterPro" id="IPR053888">
    <property type="entry name" value="MRM3-like_sub_bind"/>
</dbReference>
<dbReference type="Proteomes" id="UP000036756">
    <property type="component" value="Unassembled WGS sequence"/>
</dbReference>
<dbReference type="EC" id="2.1.1.-" evidence="5"/>
<dbReference type="STRING" id="1121307.CLCY_9c00930"/>
<dbReference type="GO" id="GO:0006396">
    <property type="term" value="P:RNA processing"/>
    <property type="evidence" value="ECO:0007669"/>
    <property type="project" value="InterPro"/>
</dbReference>
<feature type="domain" description="RNA 2-O ribose methyltransferase substrate binding" evidence="4">
    <location>
        <begin position="28"/>
        <end position="99"/>
    </location>
</feature>
<dbReference type="InterPro" id="IPR013123">
    <property type="entry name" value="SpoU_subst-bd"/>
</dbReference>
<dbReference type="SUPFAM" id="SSF75217">
    <property type="entry name" value="alpha/beta knot"/>
    <property type="match status" value="1"/>
</dbReference>
<dbReference type="RefSeq" id="WP_048569865.1">
    <property type="nucleotide sequence ID" value="NZ_LFVU01000006.1"/>
</dbReference>
<evidence type="ECO:0000256" key="2">
    <source>
        <dbReference type="ARBA" id="ARBA00022603"/>
    </source>
</evidence>
<sequence>MISKDNKLVKKAQKLKKKKYREIEGLFLAEGIRFVEAAIENGSAEYVLYSNMIYSTNGYERVLESDVDSFEVQDSILRDICDTESPQGVVAICTKKDHVIEEIMGDLLVIVDGVQDPGNLGTIIRTCDAAGVSGIIILKGTVDVYNPKVLRSTMGSIFHIPIVSADNFSNTSNILLNNGYKILATSLQGKKSLYEYNFSNKTAVILGNEANGVSDENLSLATDLIIIPMEGEAESLNVGVANSVIVYEALRQRIYKK</sequence>
<dbReference type="Gene3D" id="3.30.1330.30">
    <property type="match status" value="1"/>
</dbReference>
<keyword evidence="2 5" id="KW-0489">Methyltransferase</keyword>
<evidence type="ECO:0000256" key="3">
    <source>
        <dbReference type="ARBA" id="ARBA00022679"/>
    </source>
</evidence>
<evidence type="ECO:0000313" key="6">
    <source>
        <dbReference type="Proteomes" id="UP000036756"/>
    </source>
</evidence>
<dbReference type="SUPFAM" id="SSF55315">
    <property type="entry name" value="L30e-like"/>
    <property type="match status" value="1"/>
</dbReference>
<dbReference type="Pfam" id="PF00588">
    <property type="entry name" value="SpoU_methylase"/>
    <property type="match status" value="1"/>
</dbReference>
<dbReference type="PATRIC" id="fig|1121307.3.peg.2676"/>
<dbReference type="InterPro" id="IPR001537">
    <property type="entry name" value="SpoU_MeTrfase"/>
</dbReference>
<dbReference type="InterPro" id="IPR029028">
    <property type="entry name" value="Alpha/beta_knot_MTases"/>
</dbReference>
<gene>
    <name evidence="5" type="primary">ysgA</name>
    <name evidence="5" type="ORF">CLCY_9c00930</name>
</gene>
<comment type="similarity">
    <text evidence="1">Belongs to the class IV-like SAM-binding methyltransferase superfamily. RNA methyltransferase TrmH family.</text>
</comment>
<organism evidence="5 6">
    <name type="scientific">Clostridium cylindrosporum DSM 605</name>
    <dbReference type="NCBI Taxonomy" id="1121307"/>
    <lineage>
        <taxon>Bacteria</taxon>
        <taxon>Bacillati</taxon>
        <taxon>Bacillota</taxon>
        <taxon>Clostridia</taxon>
        <taxon>Eubacteriales</taxon>
        <taxon>Clostridiaceae</taxon>
        <taxon>Clostridium</taxon>
    </lineage>
</organism>
<keyword evidence="3 5" id="KW-0808">Transferase</keyword>
<dbReference type="Pfam" id="PF22435">
    <property type="entry name" value="MRM3-like_sub_bind"/>
    <property type="match status" value="1"/>
</dbReference>
<dbReference type="InterPro" id="IPR029064">
    <property type="entry name" value="Ribosomal_eL30-like_sf"/>
</dbReference>
<dbReference type="AlphaFoldDB" id="A0A0J8D9Z4"/>
<dbReference type="GO" id="GO:0005737">
    <property type="term" value="C:cytoplasm"/>
    <property type="evidence" value="ECO:0007669"/>
    <property type="project" value="UniProtKB-ARBA"/>
</dbReference>
<protein>
    <submittedName>
        <fullName evidence="5">tRNA/rRNA methyltransferase YsgA</fullName>
        <ecNumber evidence="5">2.1.1.-</ecNumber>
    </submittedName>
</protein>
<dbReference type="GO" id="GO:0003723">
    <property type="term" value="F:RNA binding"/>
    <property type="evidence" value="ECO:0007669"/>
    <property type="project" value="InterPro"/>
</dbReference>
<evidence type="ECO:0000313" key="5">
    <source>
        <dbReference type="EMBL" id="KMT22662.1"/>
    </source>
</evidence>
<evidence type="ECO:0000256" key="1">
    <source>
        <dbReference type="ARBA" id="ARBA00007228"/>
    </source>
</evidence>
<reference evidence="5 6" key="1">
    <citation type="submission" date="2015-06" db="EMBL/GenBank/DDBJ databases">
        <title>Draft genome sequence of the purine-degrading Clostridium cylindrosporum HC-1 (DSM 605).</title>
        <authorList>
            <person name="Poehlein A."/>
            <person name="Schiel-Bengelsdorf B."/>
            <person name="Bengelsdorf F."/>
            <person name="Daniel R."/>
            <person name="Duerre P."/>
        </authorList>
    </citation>
    <scope>NUCLEOTIDE SEQUENCE [LARGE SCALE GENOMIC DNA]</scope>
    <source>
        <strain evidence="5 6">DSM 605</strain>
    </source>
</reference>
<dbReference type="EMBL" id="LFVU01000006">
    <property type="protein sequence ID" value="KMT22662.1"/>
    <property type="molecule type" value="Genomic_DNA"/>
</dbReference>
<dbReference type="SMART" id="SM00967">
    <property type="entry name" value="SpoU_sub_bind"/>
    <property type="match status" value="1"/>
</dbReference>